<comment type="caution">
    <text evidence="1">The sequence shown here is derived from an EMBL/GenBank/DDBJ whole genome shotgun (WGS) entry which is preliminary data.</text>
</comment>
<gene>
    <name evidence="1" type="ORF">T07_6991</name>
</gene>
<dbReference type="Proteomes" id="UP000054630">
    <property type="component" value="Unassembled WGS sequence"/>
</dbReference>
<organism evidence="1 2">
    <name type="scientific">Trichinella nelsoni</name>
    <dbReference type="NCBI Taxonomy" id="6336"/>
    <lineage>
        <taxon>Eukaryota</taxon>
        <taxon>Metazoa</taxon>
        <taxon>Ecdysozoa</taxon>
        <taxon>Nematoda</taxon>
        <taxon>Enoplea</taxon>
        <taxon>Dorylaimia</taxon>
        <taxon>Trichinellida</taxon>
        <taxon>Trichinellidae</taxon>
        <taxon>Trichinella</taxon>
    </lineage>
</organism>
<accession>A0A0V0SCB6</accession>
<sequence length="125" mass="14337">MRLQMQNAGRSWKHDLKVTRAPKVFKMRYCWLFVVATAVQLSTSFIDAIPLIDYVKMLSPYYALHTIPPPIFRLDQSDDTVVSYSSNFNLDLDSSSRPIKVTSSFKKRNPNNFGFYLLPNAGNIV</sequence>
<dbReference type="EMBL" id="JYDL01000018">
    <property type="protein sequence ID" value="KRX24354.1"/>
    <property type="molecule type" value="Genomic_DNA"/>
</dbReference>
<evidence type="ECO:0000313" key="2">
    <source>
        <dbReference type="Proteomes" id="UP000054630"/>
    </source>
</evidence>
<protein>
    <submittedName>
        <fullName evidence="1">Uncharacterized protein</fullName>
    </submittedName>
</protein>
<dbReference type="OrthoDB" id="206053at2759"/>
<reference evidence="1 2" key="1">
    <citation type="submission" date="2015-01" db="EMBL/GenBank/DDBJ databases">
        <title>Evolution of Trichinella species and genotypes.</title>
        <authorList>
            <person name="Korhonen P.K."/>
            <person name="Edoardo P."/>
            <person name="Giuseppe L.R."/>
            <person name="Gasser R.B."/>
        </authorList>
    </citation>
    <scope>NUCLEOTIDE SEQUENCE [LARGE SCALE GENOMIC DNA]</scope>
    <source>
        <strain evidence="1">ISS37</strain>
    </source>
</reference>
<keyword evidence="2" id="KW-1185">Reference proteome</keyword>
<proteinExistence type="predicted"/>
<name>A0A0V0SCB6_9BILA</name>
<dbReference type="AlphaFoldDB" id="A0A0V0SCB6"/>
<evidence type="ECO:0000313" key="1">
    <source>
        <dbReference type="EMBL" id="KRX24354.1"/>
    </source>
</evidence>